<dbReference type="InterPro" id="IPR027593">
    <property type="entry name" value="Aro_clust"/>
</dbReference>
<dbReference type="NCBIfam" id="TIGR04313">
    <property type="entry name" value="aro_clust_Mycop"/>
    <property type="match status" value="1"/>
</dbReference>
<dbReference type="AlphaFoldDB" id="A0A7U3ZSK5"/>
<dbReference type="KEGG" id="mpf:MPUT_0375"/>
<dbReference type="EMBL" id="CP003021">
    <property type="protein sequence ID" value="AEM68751.1"/>
    <property type="molecule type" value="Genomic_DNA"/>
</dbReference>
<protein>
    <recommendedName>
        <fullName evidence="4">Aromatic cluster surface protein</fullName>
    </recommendedName>
</protein>
<dbReference type="Proteomes" id="UP000008907">
    <property type="component" value="Chromosome"/>
</dbReference>
<evidence type="ECO:0008006" key="4">
    <source>
        <dbReference type="Google" id="ProtNLM"/>
    </source>
</evidence>
<feature type="transmembrane region" description="Helical" evidence="1">
    <location>
        <begin position="6"/>
        <end position="29"/>
    </location>
</feature>
<name>A0A7U3ZSK5_MYCPK</name>
<proteinExistence type="predicted"/>
<gene>
    <name evidence="2" type="ordered locus">MPUT_0375</name>
</gene>
<evidence type="ECO:0000256" key="1">
    <source>
        <dbReference type="SAM" id="Phobius"/>
    </source>
</evidence>
<reference evidence="2 3" key="1">
    <citation type="journal article" date="2011" name="J. Bacteriol.">
        <title>Genome Sequence of Mycoplasma putrefaciens Type Strain KS1.</title>
        <authorList>
            <person name="Calcutt M.J."/>
            <person name="Foecking M.F."/>
        </authorList>
    </citation>
    <scope>NUCLEOTIDE SEQUENCE [LARGE SCALE GENOMIC DNA]</scope>
    <source>
        <strain evidence="3">ATCC 15718 / NCTC 10155 / C30 KS-1 / KS-1</strain>
    </source>
</reference>
<sequence>MNNKKVIKIISIFSALIPIALAIFLLVALQVKNANKLELKIPSGFAVYKDGRDSKKIKSDEFINNIIELIFNNNQIEKTKFLNSQNKDKEQELFKQVKDLSNKYLINQKEESERELKNFYSKNWLFVLKNIDKFALKFTKYWSLDSTAKASHSEDFLKKIKEKENRSVITKQFKDNYIDNFAIGSESKHLSKNVFYIRKSNMLIRMFAPKNNASANSIEIDKFILFSETKTKTIALKTLADILHTSIHHNDQNGYQIFETELIQKHGYPSLGILLSKEVLTNEKK</sequence>
<evidence type="ECO:0000313" key="2">
    <source>
        <dbReference type="EMBL" id="AEM68751.1"/>
    </source>
</evidence>
<keyword evidence="1" id="KW-0812">Transmembrane</keyword>
<evidence type="ECO:0000313" key="3">
    <source>
        <dbReference type="Proteomes" id="UP000008907"/>
    </source>
</evidence>
<organism evidence="2 3">
    <name type="scientific">Mycoplasma putrefaciens (strain ATCC 15718 / NCTC 10155 / C30 KS-1 / KS-1)</name>
    <dbReference type="NCBI Taxonomy" id="743965"/>
    <lineage>
        <taxon>Bacteria</taxon>
        <taxon>Bacillati</taxon>
        <taxon>Mycoplasmatota</taxon>
        <taxon>Mollicutes</taxon>
        <taxon>Mycoplasmataceae</taxon>
        <taxon>Mycoplasma</taxon>
    </lineage>
</organism>
<accession>A0A7U3ZSK5</accession>
<keyword evidence="1" id="KW-1133">Transmembrane helix</keyword>
<keyword evidence="1" id="KW-0472">Membrane</keyword>
<dbReference type="RefSeq" id="WP_014035107.1">
    <property type="nucleotide sequence ID" value="NC_015946.1"/>
</dbReference>